<dbReference type="GO" id="GO:0016020">
    <property type="term" value="C:membrane"/>
    <property type="evidence" value="ECO:0007669"/>
    <property type="project" value="UniProtKB-SubCell"/>
</dbReference>
<dbReference type="PROSITE" id="PS50846">
    <property type="entry name" value="HMA_2"/>
    <property type="match status" value="1"/>
</dbReference>
<organism evidence="5 6">
    <name type="scientific">Rhododendron simsii</name>
    <name type="common">Sims's rhododendron</name>
    <dbReference type="NCBI Taxonomy" id="118357"/>
    <lineage>
        <taxon>Eukaryota</taxon>
        <taxon>Viridiplantae</taxon>
        <taxon>Streptophyta</taxon>
        <taxon>Embryophyta</taxon>
        <taxon>Tracheophyta</taxon>
        <taxon>Spermatophyta</taxon>
        <taxon>Magnoliopsida</taxon>
        <taxon>eudicotyledons</taxon>
        <taxon>Gunneridae</taxon>
        <taxon>Pentapetalae</taxon>
        <taxon>asterids</taxon>
        <taxon>Ericales</taxon>
        <taxon>Ericaceae</taxon>
        <taxon>Ericoideae</taxon>
        <taxon>Rhodoreae</taxon>
        <taxon>Rhododendron</taxon>
    </lineage>
</organism>
<evidence type="ECO:0000313" key="6">
    <source>
        <dbReference type="Proteomes" id="UP000626092"/>
    </source>
</evidence>
<evidence type="ECO:0000256" key="2">
    <source>
        <dbReference type="ARBA" id="ARBA00022723"/>
    </source>
</evidence>
<dbReference type="CDD" id="cd00371">
    <property type="entry name" value="HMA"/>
    <property type="match status" value="1"/>
</dbReference>
<dbReference type="GO" id="GO:0009626">
    <property type="term" value="P:plant-type hypersensitive response"/>
    <property type="evidence" value="ECO:0007669"/>
    <property type="project" value="UniProtKB-KW"/>
</dbReference>
<name>A0A834LM12_RHOSS</name>
<accession>A0A834LM12</accession>
<gene>
    <name evidence="5" type="ORF">RHSIM_Rhsim06G0131300</name>
</gene>
<proteinExistence type="predicted"/>
<dbReference type="Gene3D" id="3.30.70.100">
    <property type="match status" value="1"/>
</dbReference>
<keyword evidence="2" id="KW-0479">Metal-binding</keyword>
<dbReference type="OrthoDB" id="689350at2759"/>
<evidence type="ECO:0000256" key="1">
    <source>
        <dbReference type="ARBA" id="ARBA00004170"/>
    </source>
</evidence>
<dbReference type="EMBL" id="WJXA01000006">
    <property type="protein sequence ID" value="KAF7139995.1"/>
    <property type="molecule type" value="Genomic_DNA"/>
</dbReference>
<dbReference type="AlphaFoldDB" id="A0A834LM12"/>
<evidence type="ECO:0000256" key="3">
    <source>
        <dbReference type="SAM" id="MobiDB-lite"/>
    </source>
</evidence>
<evidence type="ECO:0000313" key="5">
    <source>
        <dbReference type="EMBL" id="KAF7139995.1"/>
    </source>
</evidence>
<dbReference type="PANTHER" id="PTHR22814">
    <property type="entry name" value="COPPER TRANSPORT PROTEIN ATOX1-RELATED"/>
    <property type="match status" value="1"/>
</dbReference>
<comment type="caution">
    <text evidence="5">The sequence shown here is derived from an EMBL/GenBank/DDBJ whole genome shotgun (WGS) entry which is preliminary data.</text>
</comment>
<feature type="region of interest" description="Disordered" evidence="3">
    <location>
        <begin position="122"/>
        <end position="157"/>
    </location>
</feature>
<dbReference type="PANTHER" id="PTHR22814:SF351">
    <property type="entry name" value="HEAVY METAL-ASSOCIATED ISOPRENYLATED PLANT PROTEIN 28"/>
    <property type="match status" value="1"/>
</dbReference>
<reference evidence="5" key="1">
    <citation type="submission" date="2019-11" db="EMBL/GenBank/DDBJ databases">
        <authorList>
            <person name="Liu Y."/>
            <person name="Hou J."/>
            <person name="Li T.-Q."/>
            <person name="Guan C.-H."/>
            <person name="Wu X."/>
            <person name="Wu H.-Z."/>
            <person name="Ling F."/>
            <person name="Zhang R."/>
            <person name="Shi X.-G."/>
            <person name="Ren J.-P."/>
            <person name="Chen E.-F."/>
            <person name="Sun J.-M."/>
        </authorList>
    </citation>
    <scope>NUCLEOTIDE SEQUENCE</scope>
    <source>
        <strain evidence="5">Adult_tree_wgs_1</strain>
        <tissue evidence="5">Leaves</tissue>
    </source>
</reference>
<dbReference type="GO" id="GO:0046872">
    <property type="term" value="F:metal ion binding"/>
    <property type="evidence" value="ECO:0007669"/>
    <property type="project" value="UniProtKB-KW"/>
</dbReference>
<dbReference type="Pfam" id="PF00403">
    <property type="entry name" value="HMA"/>
    <property type="match status" value="1"/>
</dbReference>
<dbReference type="Proteomes" id="UP000626092">
    <property type="component" value="Unassembled WGS sequence"/>
</dbReference>
<dbReference type="SUPFAM" id="SSF55008">
    <property type="entry name" value="HMA, heavy metal-associated domain"/>
    <property type="match status" value="1"/>
</dbReference>
<sequence length="157" mass="18121">MKTIEMHVHMDCAGCVSKIRKSLQKLKGVDDVDIDMGMQKVTVTGWADKKKVLKTVRRSTGRRAELWQFLNHPDHHYDNNFTDHYYHQHHRGGSTTTHYAPQPPRLSSSYNYYKHGYEHDYGHNRSNNNHVSSHPTMFGHQTGSAFSDENPHGCSVM</sequence>
<feature type="domain" description="HMA" evidence="4">
    <location>
        <begin position="1"/>
        <end position="65"/>
    </location>
</feature>
<comment type="subcellular location">
    <subcellularLocation>
        <location evidence="1">Membrane</location>
        <topology evidence="1">Peripheral membrane protein</topology>
    </subcellularLocation>
</comment>
<keyword evidence="6" id="KW-1185">Reference proteome</keyword>
<protein>
    <recommendedName>
        <fullName evidence="4">HMA domain-containing protein</fullName>
    </recommendedName>
</protein>
<dbReference type="InterPro" id="IPR036163">
    <property type="entry name" value="HMA_dom_sf"/>
</dbReference>
<feature type="compositionally biased region" description="Low complexity" evidence="3">
    <location>
        <begin position="124"/>
        <end position="134"/>
    </location>
</feature>
<dbReference type="InterPro" id="IPR006121">
    <property type="entry name" value="HMA_dom"/>
</dbReference>
<evidence type="ECO:0000259" key="4">
    <source>
        <dbReference type="PROSITE" id="PS50846"/>
    </source>
</evidence>